<dbReference type="STRING" id="79883.GCA_001636495_02706"/>
<dbReference type="GO" id="GO:0016747">
    <property type="term" value="F:acyltransferase activity, transferring groups other than amino-acyl groups"/>
    <property type="evidence" value="ECO:0007669"/>
    <property type="project" value="InterPro"/>
</dbReference>
<dbReference type="Gene3D" id="3.40.630.30">
    <property type="match status" value="1"/>
</dbReference>
<dbReference type="PROSITE" id="PS51186">
    <property type="entry name" value="GNAT"/>
    <property type="match status" value="1"/>
</dbReference>
<dbReference type="CDD" id="cd04301">
    <property type="entry name" value="NAT_SF"/>
    <property type="match status" value="1"/>
</dbReference>
<dbReference type="Pfam" id="PF13673">
    <property type="entry name" value="Acetyltransf_10"/>
    <property type="match status" value="1"/>
</dbReference>
<dbReference type="EMBL" id="VTEV01000016">
    <property type="protein sequence ID" value="TYS59570.1"/>
    <property type="molecule type" value="Genomic_DNA"/>
</dbReference>
<gene>
    <name evidence="2" type="ORF">FZC76_22345</name>
</gene>
<evidence type="ECO:0000313" key="2">
    <source>
        <dbReference type="EMBL" id="TYS59570.1"/>
    </source>
</evidence>
<accession>A0A5D4S8N3</accession>
<dbReference type="AlphaFoldDB" id="A0A5D4S8N3"/>
<dbReference type="InterPro" id="IPR000182">
    <property type="entry name" value="GNAT_dom"/>
</dbReference>
<dbReference type="RefSeq" id="WP_148990297.1">
    <property type="nucleotide sequence ID" value="NZ_VTEV01000016.1"/>
</dbReference>
<evidence type="ECO:0000259" key="1">
    <source>
        <dbReference type="PROSITE" id="PS51186"/>
    </source>
</evidence>
<proteinExistence type="predicted"/>
<dbReference type="OrthoDB" id="3216107at2"/>
<keyword evidence="2" id="KW-0808">Transferase</keyword>
<evidence type="ECO:0000313" key="3">
    <source>
        <dbReference type="Proteomes" id="UP000322524"/>
    </source>
</evidence>
<dbReference type="InterPro" id="IPR016181">
    <property type="entry name" value="Acyl_CoA_acyltransferase"/>
</dbReference>
<sequence>MRMKLKNENLLEVRNYRKEDFVHINKLNEDEKWNNLVENKESTKEAWNNSNIAYVAEINGQLVGYIRGLTDKSITLFICEVLISHNYRGLGIEAIMLNYVHSLYPTTRMEMLANSTSRSFYEQKGYRTFYGFRKTYKE</sequence>
<reference evidence="2 3" key="1">
    <citation type="submission" date="2019-08" db="EMBL/GenBank/DDBJ databases">
        <title>Bacillus genomes from the desert of Cuatro Cienegas, Coahuila.</title>
        <authorList>
            <person name="Olmedo-Alvarez G."/>
        </authorList>
    </citation>
    <scope>NUCLEOTIDE SEQUENCE [LARGE SCALE GENOMIC DNA]</scope>
    <source>
        <strain evidence="2 3">CH28_1T</strain>
    </source>
</reference>
<organism evidence="2 3">
    <name type="scientific">Sutcliffiella horikoshii</name>
    <dbReference type="NCBI Taxonomy" id="79883"/>
    <lineage>
        <taxon>Bacteria</taxon>
        <taxon>Bacillati</taxon>
        <taxon>Bacillota</taxon>
        <taxon>Bacilli</taxon>
        <taxon>Bacillales</taxon>
        <taxon>Bacillaceae</taxon>
        <taxon>Sutcliffiella</taxon>
    </lineage>
</organism>
<comment type="caution">
    <text evidence="2">The sequence shown here is derived from an EMBL/GenBank/DDBJ whole genome shotgun (WGS) entry which is preliminary data.</text>
</comment>
<dbReference type="SUPFAM" id="SSF55729">
    <property type="entry name" value="Acyl-CoA N-acyltransferases (Nat)"/>
    <property type="match status" value="1"/>
</dbReference>
<name>A0A5D4S8N3_9BACI</name>
<dbReference type="Proteomes" id="UP000322524">
    <property type="component" value="Unassembled WGS sequence"/>
</dbReference>
<protein>
    <submittedName>
        <fullName evidence="2">GNAT family N-acetyltransferase</fullName>
    </submittedName>
</protein>
<feature type="domain" description="N-acetyltransferase" evidence="1">
    <location>
        <begin position="11"/>
        <end position="138"/>
    </location>
</feature>